<evidence type="ECO:0008006" key="3">
    <source>
        <dbReference type="Google" id="ProtNLM"/>
    </source>
</evidence>
<dbReference type="SUPFAM" id="SSF56219">
    <property type="entry name" value="DNase I-like"/>
    <property type="match status" value="1"/>
</dbReference>
<sequence>MDYVTRYPEAVPLQKATPQNIARELLKLFTRVSIAKEILTDQGSRPPGVVVRQRPYRVPEVRHHTIEEEVECMLRDGIIEESASPWSSPIVLVLKPTEPSSSVITSGGSISEFNSYPVSQVDDLVECLGKARFVSTLNLTKGYCQVLPFDLPPSSILWTSSSGPTSPSLLPWSDHLFHLRGGAGWPSEGRADGQPLQVPSGANRSTVPGVLHRLGVATPPGEKGGSHRGVPPVGHEQTDLARNSQLDQVLWTAEIEQAFICLKEALSRLQTPLHRTHTDTSKTRLLSQDFDGEKHLVLFITRKLTPTKKNYTAVEKTQAFSSTKQRSCFQQPHLPSTVVSVSNSGGRWALELPICGNFLDEMDTLLSVFPSDSTPLTVLGDFNFPSDKLHSSGLLALLNLFSFNSCPPTHKEGNILDLVFTHPSPATDMTVTPLHISDHHLVSFTITLPVLPKSISQHLSLTRRNLHSISPSSVASCTLSSLPDHESFSSLPLDSATDTLLSSLSSTMDLLCPLSTIRRKNSSPAPWLSDVLRNNRRELRSAARKWKKSKLDTDLISYRMLLSKFSLKLLHKIPGSSTTSSRHYSTLQLHLLHPP</sequence>
<dbReference type="AlphaFoldDB" id="A0AAE0V7X6"/>
<dbReference type="InterPro" id="IPR050951">
    <property type="entry name" value="Retrovirus_Pol_polyprotein"/>
</dbReference>
<name>A0AAE0V7X6_9TELE</name>
<reference evidence="1" key="1">
    <citation type="submission" date="2023-06" db="EMBL/GenBank/DDBJ databases">
        <title>Male Hemibagrus guttatus genome.</title>
        <authorList>
            <person name="Bian C."/>
        </authorList>
    </citation>
    <scope>NUCLEOTIDE SEQUENCE</scope>
    <source>
        <strain evidence="1">Male_cb2023</strain>
        <tissue evidence="1">Muscle</tissue>
    </source>
</reference>
<dbReference type="Gene3D" id="3.60.10.10">
    <property type="entry name" value="Endonuclease/exonuclease/phosphatase"/>
    <property type="match status" value="1"/>
</dbReference>
<dbReference type="Proteomes" id="UP001274896">
    <property type="component" value="Unassembled WGS sequence"/>
</dbReference>
<dbReference type="PANTHER" id="PTHR37984:SF5">
    <property type="entry name" value="PROTEIN NYNRIN-LIKE"/>
    <property type="match status" value="1"/>
</dbReference>
<dbReference type="Gene3D" id="3.10.10.10">
    <property type="entry name" value="HIV Type 1 Reverse Transcriptase, subunit A, domain 1"/>
    <property type="match status" value="1"/>
</dbReference>
<dbReference type="InterPro" id="IPR043128">
    <property type="entry name" value="Rev_trsase/Diguanyl_cyclase"/>
</dbReference>
<gene>
    <name evidence="1" type="ORF">QTP70_001633</name>
</gene>
<keyword evidence="2" id="KW-1185">Reference proteome</keyword>
<organism evidence="1 2">
    <name type="scientific">Hemibagrus guttatus</name>
    <dbReference type="NCBI Taxonomy" id="175788"/>
    <lineage>
        <taxon>Eukaryota</taxon>
        <taxon>Metazoa</taxon>
        <taxon>Chordata</taxon>
        <taxon>Craniata</taxon>
        <taxon>Vertebrata</taxon>
        <taxon>Euteleostomi</taxon>
        <taxon>Actinopterygii</taxon>
        <taxon>Neopterygii</taxon>
        <taxon>Teleostei</taxon>
        <taxon>Ostariophysi</taxon>
        <taxon>Siluriformes</taxon>
        <taxon>Bagridae</taxon>
        <taxon>Hemibagrus</taxon>
    </lineage>
</organism>
<dbReference type="PANTHER" id="PTHR37984">
    <property type="entry name" value="PROTEIN CBG26694"/>
    <property type="match status" value="1"/>
</dbReference>
<comment type="caution">
    <text evidence="1">The sequence shown here is derived from an EMBL/GenBank/DDBJ whole genome shotgun (WGS) entry which is preliminary data.</text>
</comment>
<dbReference type="SUPFAM" id="SSF56672">
    <property type="entry name" value="DNA/RNA polymerases"/>
    <property type="match status" value="2"/>
</dbReference>
<accession>A0AAE0V7X6</accession>
<protein>
    <recommendedName>
        <fullName evidence="3">Endonuclease/exonuclease/phosphatase domain-containing protein</fullName>
    </recommendedName>
</protein>
<dbReference type="Gene3D" id="3.30.70.270">
    <property type="match status" value="1"/>
</dbReference>
<proteinExistence type="predicted"/>
<evidence type="ECO:0000313" key="2">
    <source>
        <dbReference type="Proteomes" id="UP001274896"/>
    </source>
</evidence>
<dbReference type="InterPro" id="IPR043502">
    <property type="entry name" value="DNA/RNA_pol_sf"/>
</dbReference>
<evidence type="ECO:0000313" key="1">
    <source>
        <dbReference type="EMBL" id="KAK3547967.1"/>
    </source>
</evidence>
<dbReference type="EMBL" id="JAUCMX010000004">
    <property type="protein sequence ID" value="KAK3547967.1"/>
    <property type="molecule type" value="Genomic_DNA"/>
</dbReference>
<dbReference type="InterPro" id="IPR036691">
    <property type="entry name" value="Endo/exonu/phosph_ase_sf"/>
</dbReference>